<dbReference type="PROSITE" id="PS01215">
    <property type="entry name" value="MRP"/>
    <property type="match status" value="1"/>
</dbReference>
<dbReference type="InterPro" id="IPR033756">
    <property type="entry name" value="YlxH/NBP35"/>
</dbReference>
<dbReference type="GO" id="GO:0140663">
    <property type="term" value="F:ATP-dependent FeS chaperone activity"/>
    <property type="evidence" value="ECO:0007669"/>
    <property type="project" value="InterPro"/>
</dbReference>
<evidence type="ECO:0000256" key="1">
    <source>
        <dbReference type="ARBA" id="ARBA00022723"/>
    </source>
</evidence>
<dbReference type="PANTHER" id="PTHR42961">
    <property type="entry name" value="IRON-SULFUR PROTEIN NUBPL"/>
    <property type="match status" value="1"/>
</dbReference>
<dbReference type="GO" id="GO:0016226">
    <property type="term" value="P:iron-sulfur cluster assembly"/>
    <property type="evidence" value="ECO:0007669"/>
    <property type="project" value="InterPro"/>
</dbReference>
<dbReference type="GO" id="GO:0032981">
    <property type="term" value="P:mitochondrial respiratory chain complex I assembly"/>
    <property type="evidence" value="ECO:0007669"/>
    <property type="project" value="TreeGrafter"/>
</dbReference>
<dbReference type="InterPro" id="IPR044304">
    <property type="entry name" value="NUBPL-like"/>
</dbReference>
<dbReference type="AlphaFoldDB" id="A0A7S3VGS9"/>
<reference evidence="7" key="1">
    <citation type="submission" date="2021-01" db="EMBL/GenBank/DDBJ databases">
        <authorList>
            <person name="Corre E."/>
            <person name="Pelletier E."/>
            <person name="Niang G."/>
            <person name="Scheremetjew M."/>
            <person name="Finn R."/>
            <person name="Kale V."/>
            <person name="Holt S."/>
            <person name="Cochrane G."/>
            <person name="Meng A."/>
            <person name="Brown T."/>
            <person name="Cohen L."/>
        </authorList>
    </citation>
    <scope>NUCLEOTIDE SEQUENCE</scope>
    <source>
        <strain evidence="7">CCMP1320</strain>
    </source>
</reference>
<proteinExistence type="inferred from homology"/>
<evidence type="ECO:0000256" key="6">
    <source>
        <dbReference type="ARBA" id="ARBA00024036"/>
    </source>
</evidence>
<gene>
    <name evidence="7" type="ORF">DTER00134_LOCUS92</name>
</gene>
<dbReference type="FunFam" id="3.40.50.300:FF:001278">
    <property type="entry name" value="Iron-sulfur cluster carrier protein"/>
    <property type="match status" value="1"/>
</dbReference>
<accession>A0A7S3VGS9</accession>
<keyword evidence="1" id="KW-0479">Metal-binding</keyword>
<sequence length="333" mass="35225">MVGILAGLPILRSQVGLLFRGNHECLSAWGQSFRHLESSTATAAAGLQQGGERSNKKLGLAQVDHIVAVSSAKGGVGKSTTAVNLAVALATRLNLRVGLLDGDVHGPSIAQMMNLHGKPATSEGPQPLMRPKENFRVKVMSMAFFMVPDQPAVWRGPMVNSAFDRMAMGSDWGKLDVMIVDMPPGTGDAQINLAQRIPLSGALVVSTPQDIALLDARRGVSLFNKLRVPVLGLIENMSYHQCVACGHKEHTFGKGGVRKTAEELGLDVLGEVPLDIAVCRRSDEGKPIVVSEPQSPCAQAYLEMAQRLQVKLQTSAAAGEEGSGGGGPKIVVE</sequence>
<dbReference type="SUPFAM" id="SSF52540">
    <property type="entry name" value="P-loop containing nucleoside triphosphate hydrolases"/>
    <property type="match status" value="1"/>
</dbReference>
<dbReference type="InterPro" id="IPR019591">
    <property type="entry name" value="Mrp/NBP35_ATP-bd"/>
</dbReference>
<dbReference type="CDD" id="cd02037">
    <property type="entry name" value="Mrp_NBP35"/>
    <property type="match status" value="1"/>
</dbReference>
<dbReference type="InterPro" id="IPR000808">
    <property type="entry name" value="Mrp-like_CS"/>
</dbReference>
<keyword evidence="5" id="KW-0411">Iron-sulfur</keyword>
<dbReference type="GO" id="GO:0005739">
    <property type="term" value="C:mitochondrion"/>
    <property type="evidence" value="ECO:0007669"/>
    <property type="project" value="TreeGrafter"/>
</dbReference>
<protein>
    <recommendedName>
        <fullName evidence="8">MIP18 family-like domain-containing protein</fullName>
    </recommendedName>
</protein>
<dbReference type="HAMAP" id="MF_02040">
    <property type="entry name" value="Mrp_NBP35"/>
    <property type="match status" value="1"/>
</dbReference>
<dbReference type="Gene3D" id="3.40.50.300">
    <property type="entry name" value="P-loop containing nucleotide triphosphate hydrolases"/>
    <property type="match status" value="1"/>
</dbReference>
<keyword evidence="2" id="KW-0547">Nucleotide-binding</keyword>
<dbReference type="EMBL" id="HBIP01000177">
    <property type="protein sequence ID" value="CAE0485053.1"/>
    <property type="molecule type" value="Transcribed_RNA"/>
</dbReference>
<dbReference type="PANTHER" id="PTHR42961:SF2">
    <property type="entry name" value="IRON-SULFUR PROTEIN NUBPL"/>
    <property type="match status" value="1"/>
</dbReference>
<dbReference type="GO" id="GO:0005524">
    <property type="term" value="F:ATP binding"/>
    <property type="evidence" value="ECO:0007669"/>
    <property type="project" value="UniProtKB-KW"/>
</dbReference>
<evidence type="ECO:0008006" key="8">
    <source>
        <dbReference type="Google" id="ProtNLM"/>
    </source>
</evidence>
<dbReference type="Pfam" id="PF10609">
    <property type="entry name" value="ParA"/>
    <property type="match status" value="1"/>
</dbReference>
<evidence type="ECO:0000256" key="3">
    <source>
        <dbReference type="ARBA" id="ARBA00022840"/>
    </source>
</evidence>
<keyword evidence="3" id="KW-0067">ATP-binding</keyword>
<evidence type="ECO:0000256" key="5">
    <source>
        <dbReference type="ARBA" id="ARBA00023014"/>
    </source>
</evidence>
<evidence type="ECO:0000256" key="2">
    <source>
        <dbReference type="ARBA" id="ARBA00022741"/>
    </source>
</evidence>
<evidence type="ECO:0000313" key="7">
    <source>
        <dbReference type="EMBL" id="CAE0485053.1"/>
    </source>
</evidence>
<name>A0A7S3VGS9_DUNTE</name>
<dbReference type="GO" id="GO:0046872">
    <property type="term" value="F:metal ion binding"/>
    <property type="evidence" value="ECO:0007669"/>
    <property type="project" value="UniProtKB-KW"/>
</dbReference>
<dbReference type="InterPro" id="IPR027417">
    <property type="entry name" value="P-loop_NTPase"/>
</dbReference>
<comment type="similarity">
    <text evidence="6">Belongs to the Mrp/NBP35 ATP-binding proteins family.</text>
</comment>
<dbReference type="GO" id="GO:0051539">
    <property type="term" value="F:4 iron, 4 sulfur cluster binding"/>
    <property type="evidence" value="ECO:0007669"/>
    <property type="project" value="TreeGrafter"/>
</dbReference>
<evidence type="ECO:0000256" key="4">
    <source>
        <dbReference type="ARBA" id="ARBA00023004"/>
    </source>
</evidence>
<organism evidence="7">
    <name type="scientific">Dunaliella tertiolecta</name>
    <name type="common">Green alga</name>
    <dbReference type="NCBI Taxonomy" id="3047"/>
    <lineage>
        <taxon>Eukaryota</taxon>
        <taxon>Viridiplantae</taxon>
        <taxon>Chlorophyta</taxon>
        <taxon>core chlorophytes</taxon>
        <taxon>Chlorophyceae</taxon>
        <taxon>CS clade</taxon>
        <taxon>Chlamydomonadales</taxon>
        <taxon>Dunaliellaceae</taxon>
        <taxon>Dunaliella</taxon>
    </lineage>
</organism>
<keyword evidence="4" id="KW-0408">Iron</keyword>